<comment type="cofactor">
    <cofactor evidence="12">
        <name>Zn(2+)</name>
        <dbReference type="ChEBI" id="CHEBI:29105"/>
    </cofactor>
    <text evidence="12">Binds 1 zinc ion per monomer.</text>
</comment>
<keyword evidence="9" id="KW-0460">Magnesium</keyword>
<dbReference type="SUPFAM" id="SSF57783">
    <property type="entry name" value="Zinc beta-ribbon"/>
    <property type="match status" value="1"/>
</dbReference>
<dbReference type="Pfam" id="PF08275">
    <property type="entry name" value="DNAG_N"/>
    <property type="match status" value="1"/>
</dbReference>
<evidence type="ECO:0000256" key="5">
    <source>
        <dbReference type="ARBA" id="ARBA00022705"/>
    </source>
</evidence>
<dbReference type="HAMAP" id="MF_00974">
    <property type="entry name" value="DNA_primase_DnaG"/>
    <property type="match status" value="1"/>
</dbReference>
<dbReference type="RefSeq" id="WP_223993964.1">
    <property type="nucleotide sequence ID" value="NZ_CAJZAG010000012.1"/>
</dbReference>
<evidence type="ECO:0000259" key="14">
    <source>
        <dbReference type="PROSITE" id="PS50880"/>
    </source>
</evidence>
<dbReference type="Pfam" id="PF01807">
    <property type="entry name" value="Zn_ribbon_DnaG"/>
    <property type="match status" value="1"/>
</dbReference>
<dbReference type="CDD" id="cd03364">
    <property type="entry name" value="TOPRIM_DnaG_primases"/>
    <property type="match status" value="1"/>
</dbReference>
<feature type="zinc finger region" description="CHC2-type" evidence="12">
    <location>
        <begin position="39"/>
        <end position="63"/>
    </location>
</feature>
<keyword evidence="6 12" id="KW-0479">Metal-binding</keyword>
<dbReference type="EMBL" id="CAJZAG010000012">
    <property type="protein sequence ID" value="CAG9183669.1"/>
    <property type="molecule type" value="Genomic_DNA"/>
</dbReference>
<dbReference type="InterPro" id="IPR034151">
    <property type="entry name" value="TOPRIM_DnaG_bac"/>
</dbReference>
<dbReference type="InterPro" id="IPR036977">
    <property type="entry name" value="DNA_primase_Znf_CHC2"/>
</dbReference>
<feature type="compositionally biased region" description="Basic and acidic residues" evidence="13">
    <location>
        <begin position="425"/>
        <end position="447"/>
    </location>
</feature>
<protein>
    <recommendedName>
        <fullName evidence="12">DNA primase</fullName>
        <ecNumber evidence="12">2.7.7.101</ecNumber>
    </recommendedName>
</protein>
<comment type="similarity">
    <text evidence="12">Belongs to the DnaG primase family.</text>
</comment>
<comment type="catalytic activity">
    <reaction evidence="12">
        <text>ssDNA + n NTP = ssDNA/pppN(pN)n-1 hybrid + (n-1) diphosphate.</text>
        <dbReference type="EC" id="2.7.7.101"/>
    </reaction>
</comment>
<dbReference type="SMART" id="SM00493">
    <property type="entry name" value="TOPRIM"/>
    <property type="match status" value="1"/>
</dbReference>
<dbReference type="Pfam" id="PF13155">
    <property type="entry name" value="Toprim_2"/>
    <property type="match status" value="1"/>
</dbReference>
<evidence type="ECO:0000256" key="3">
    <source>
        <dbReference type="ARBA" id="ARBA00022679"/>
    </source>
</evidence>
<evidence type="ECO:0000256" key="12">
    <source>
        <dbReference type="HAMAP-Rule" id="MF_00974"/>
    </source>
</evidence>
<evidence type="ECO:0000256" key="13">
    <source>
        <dbReference type="SAM" id="MobiDB-lite"/>
    </source>
</evidence>
<evidence type="ECO:0000256" key="7">
    <source>
        <dbReference type="ARBA" id="ARBA00022771"/>
    </source>
</evidence>
<dbReference type="InterPro" id="IPR037068">
    <property type="entry name" value="DNA_primase_core_N_sf"/>
</dbReference>
<organism evidence="15 16">
    <name type="scientific">Cupriavidus pampae</name>
    <dbReference type="NCBI Taxonomy" id="659251"/>
    <lineage>
        <taxon>Bacteria</taxon>
        <taxon>Pseudomonadati</taxon>
        <taxon>Pseudomonadota</taxon>
        <taxon>Betaproteobacteria</taxon>
        <taxon>Burkholderiales</taxon>
        <taxon>Burkholderiaceae</taxon>
        <taxon>Cupriavidus</taxon>
    </lineage>
</organism>
<evidence type="ECO:0000256" key="4">
    <source>
        <dbReference type="ARBA" id="ARBA00022695"/>
    </source>
</evidence>
<keyword evidence="11 12" id="KW-0804">Transcription</keyword>
<dbReference type="EC" id="2.7.7.101" evidence="12"/>
<keyword evidence="3 12" id="KW-0808">Transferase</keyword>
<evidence type="ECO:0000313" key="15">
    <source>
        <dbReference type="EMBL" id="CAG9183669.1"/>
    </source>
</evidence>
<dbReference type="Gene3D" id="3.40.1360.10">
    <property type="match status" value="1"/>
</dbReference>
<dbReference type="PANTHER" id="PTHR30313">
    <property type="entry name" value="DNA PRIMASE"/>
    <property type="match status" value="1"/>
</dbReference>
<gene>
    <name evidence="15" type="primary">dnaG_2</name>
    <name evidence="12" type="synonym">dnaG</name>
    <name evidence="15" type="ORF">LMG32289_05385</name>
</gene>
<feature type="domain" description="Toprim" evidence="14">
    <location>
        <begin position="252"/>
        <end position="334"/>
    </location>
</feature>
<proteinExistence type="inferred from homology"/>
<evidence type="ECO:0000256" key="11">
    <source>
        <dbReference type="ARBA" id="ARBA00023163"/>
    </source>
</evidence>
<dbReference type="PANTHER" id="PTHR30313:SF2">
    <property type="entry name" value="DNA PRIMASE"/>
    <property type="match status" value="1"/>
</dbReference>
<sequence>MQRFPQAFLDTIRERADIVALIQPYVQLRKAGRDFMGLCPFHNEKSPSFTVSPTKQFYHCFGCGAHGTAFDWLIDHDGYSFPEAVAQLAQSAGIAMPEREVPTPADLQAQARQTHLQSLVATADTIFQRQLRASPQAKEYLKLRGMTGHAAKAFGIGYASGDLIAHFPGVKLKDLVEVGLVVERTNGEIVDKFRRRVMFPIQNEAGTVIGFGGRTVGNEEPKYLNSPESTIFRKGRELYGLALAKQEIRRTRTAFVMEGYMDVVALHQHGEGRAVAALGTSITSDQLQRLFQLADHVVFAMDGDGAGQKAANRAALLVLEVIGDRKTASFVSLPAEHDPDSYVRANGLDAWTAYIGTHAEPLSARITKILTAGRDLNLPENRAAIAREASEMLATIRHAPTLQEALRTHVEAIINMGVARKAGHRSRDAKPTAEDIGTKAKPPAPDRSRAAFYENLARLSQLAPQHLEQIPTVLIDDFAALICSWFAVAAADLDARAAAVERITIPALQQVVRAAVVGTMQRTAELGAEQIDTEISAILAALQRDAEHAARVQKTTALFAAAV</sequence>
<dbReference type="InterPro" id="IPR030846">
    <property type="entry name" value="DnaG_bac"/>
</dbReference>
<keyword evidence="10 12" id="KW-0238">DNA-binding</keyword>
<keyword evidence="7 12" id="KW-0863">Zinc-finger</keyword>
<dbReference type="Gene3D" id="3.90.580.10">
    <property type="entry name" value="Zinc finger, CHC2-type domain"/>
    <property type="match status" value="1"/>
</dbReference>
<dbReference type="InterPro" id="IPR006295">
    <property type="entry name" value="DNA_primase_DnaG"/>
</dbReference>
<dbReference type="SUPFAM" id="SSF56731">
    <property type="entry name" value="DNA primase core"/>
    <property type="match status" value="1"/>
</dbReference>
<comment type="function">
    <text evidence="12">RNA polymerase that catalyzes the synthesis of short RNA molecules used as primers for DNA polymerase during DNA replication.</text>
</comment>
<dbReference type="Proteomes" id="UP000706525">
    <property type="component" value="Unassembled WGS sequence"/>
</dbReference>
<accession>A0ABM8XTI5</accession>
<dbReference type="InterPro" id="IPR013264">
    <property type="entry name" value="DNAG_N"/>
</dbReference>
<evidence type="ECO:0000256" key="8">
    <source>
        <dbReference type="ARBA" id="ARBA00022833"/>
    </source>
</evidence>
<evidence type="ECO:0000256" key="1">
    <source>
        <dbReference type="ARBA" id="ARBA00022478"/>
    </source>
</evidence>
<evidence type="ECO:0000256" key="10">
    <source>
        <dbReference type="ARBA" id="ARBA00023125"/>
    </source>
</evidence>
<reference evidence="15 16" key="1">
    <citation type="submission" date="2021-08" db="EMBL/GenBank/DDBJ databases">
        <authorList>
            <person name="Peeters C."/>
        </authorList>
    </citation>
    <scope>NUCLEOTIDE SEQUENCE [LARGE SCALE GENOMIC DNA]</scope>
    <source>
        <strain evidence="15 16">LMG 32289</strain>
    </source>
</reference>
<keyword evidence="8 12" id="KW-0862">Zinc</keyword>
<evidence type="ECO:0000256" key="9">
    <source>
        <dbReference type="ARBA" id="ARBA00022842"/>
    </source>
</evidence>
<dbReference type="PROSITE" id="PS50880">
    <property type="entry name" value="TOPRIM"/>
    <property type="match status" value="1"/>
</dbReference>
<dbReference type="InterPro" id="IPR006171">
    <property type="entry name" value="TOPRIM_dom"/>
</dbReference>
<dbReference type="InterPro" id="IPR002694">
    <property type="entry name" value="Znf_CHC2"/>
</dbReference>
<comment type="caution">
    <text evidence="15">The sequence shown here is derived from an EMBL/GenBank/DDBJ whole genome shotgun (WGS) entry which is preliminary data.</text>
</comment>
<evidence type="ECO:0000256" key="6">
    <source>
        <dbReference type="ARBA" id="ARBA00022723"/>
    </source>
</evidence>
<keyword evidence="4 12" id="KW-0548">Nucleotidyltransferase</keyword>
<evidence type="ECO:0000256" key="2">
    <source>
        <dbReference type="ARBA" id="ARBA00022515"/>
    </source>
</evidence>
<dbReference type="SMART" id="SM00400">
    <property type="entry name" value="ZnF_CHCC"/>
    <property type="match status" value="1"/>
</dbReference>
<keyword evidence="1 12" id="KW-0240">DNA-directed RNA polymerase</keyword>
<dbReference type="InterPro" id="IPR050219">
    <property type="entry name" value="DnaG_primase"/>
</dbReference>
<dbReference type="NCBIfam" id="TIGR01391">
    <property type="entry name" value="dnaG"/>
    <property type="match status" value="1"/>
</dbReference>
<feature type="region of interest" description="Disordered" evidence="13">
    <location>
        <begin position="423"/>
        <end position="447"/>
    </location>
</feature>
<keyword evidence="16" id="KW-1185">Reference proteome</keyword>
<comment type="domain">
    <text evidence="12">Contains an N-terminal zinc-binding domain, a central core domain that contains the primase activity, and a C-terminal DnaB-binding domain.</text>
</comment>
<keyword evidence="2 12" id="KW-0639">Primosome</keyword>
<dbReference type="GO" id="GO:0016779">
    <property type="term" value="F:nucleotidyltransferase activity"/>
    <property type="evidence" value="ECO:0007669"/>
    <property type="project" value="UniProtKB-KW"/>
</dbReference>
<name>A0ABM8XTI5_9BURK</name>
<dbReference type="Gene3D" id="3.90.980.10">
    <property type="entry name" value="DNA primase, catalytic core, N-terminal domain"/>
    <property type="match status" value="1"/>
</dbReference>
<comment type="subunit">
    <text evidence="12">Monomer. Interacts with DnaB.</text>
</comment>
<keyword evidence="5 12" id="KW-0235">DNA replication</keyword>
<evidence type="ECO:0000313" key="16">
    <source>
        <dbReference type="Proteomes" id="UP000706525"/>
    </source>
</evidence>